<dbReference type="Proteomes" id="UP000078368">
    <property type="component" value="Unassembled WGS sequence"/>
</dbReference>
<dbReference type="AlphaFoldDB" id="A0A179B5Z6"/>
<dbReference type="Gene3D" id="3.40.630.190">
    <property type="entry name" value="LCP protein"/>
    <property type="match status" value="1"/>
</dbReference>
<dbReference type="EMBL" id="LVZK01000001">
    <property type="protein sequence ID" value="OAP86464.1"/>
    <property type="molecule type" value="Genomic_DNA"/>
</dbReference>
<organism evidence="4 5">
    <name type="scientific">Peptidiphaga gingivicola</name>
    <dbReference type="NCBI Taxonomy" id="2741497"/>
    <lineage>
        <taxon>Bacteria</taxon>
        <taxon>Bacillati</taxon>
        <taxon>Actinomycetota</taxon>
        <taxon>Actinomycetes</taxon>
        <taxon>Actinomycetales</taxon>
        <taxon>Actinomycetaceae</taxon>
        <taxon>Peptidiphaga</taxon>
    </lineage>
</organism>
<proteinExistence type="inferred from homology"/>
<reference evidence="4 5" key="1">
    <citation type="submission" date="2016-04" db="EMBL/GenBank/DDBJ databases">
        <title>Peptidophaga gingivicola gen. nov., sp. nov., isolated from human subgingival plaque.</title>
        <authorList>
            <person name="Beall C.J."/>
            <person name="Mokrzan E.M."/>
            <person name="Griffen A.L."/>
            <person name="Leys E.J."/>
        </authorList>
    </citation>
    <scope>NUCLEOTIDE SEQUENCE [LARGE SCALE GENOMIC DNA]</scope>
    <source>
        <strain evidence="4 5">BA112</strain>
    </source>
</reference>
<evidence type="ECO:0000313" key="4">
    <source>
        <dbReference type="EMBL" id="OAP86464.1"/>
    </source>
</evidence>
<feature type="compositionally biased region" description="Low complexity" evidence="2">
    <location>
        <begin position="352"/>
        <end position="392"/>
    </location>
</feature>
<feature type="region of interest" description="Disordered" evidence="2">
    <location>
        <begin position="346"/>
        <end position="402"/>
    </location>
</feature>
<evidence type="ECO:0000256" key="1">
    <source>
        <dbReference type="ARBA" id="ARBA00006068"/>
    </source>
</evidence>
<accession>A0A179B5Z6</accession>
<keyword evidence="5" id="KW-1185">Reference proteome</keyword>
<gene>
    <name evidence="4" type="ORF">A4H34_04835</name>
</gene>
<dbReference type="NCBIfam" id="TIGR00350">
    <property type="entry name" value="lytR_cpsA_psr"/>
    <property type="match status" value="1"/>
</dbReference>
<dbReference type="InterPro" id="IPR004474">
    <property type="entry name" value="LytR_CpsA_psr"/>
</dbReference>
<feature type="domain" description="Cell envelope-related transcriptional attenuator" evidence="3">
    <location>
        <begin position="86"/>
        <end position="256"/>
    </location>
</feature>
<dbReference type="PANTHER" id="PTHR33392:SF6">
    <property type="entry name" value="POLYISOPRENYL-TEICHOIC ACID--PEPTIDOGLYCAN TEICHOIC ACID TRANSFERASE TAGU"/>
    <property type="match status" value="1"/>
</dbReference>
<comment type="similarity">
    <text evidence="1">Belongs to the LytR/CpsA/Psr (LCP) family.</text>
</comment>
<sequence>MAAGRRPRHIFRIAALCLSALLLTGASAVVFLYLGLNARQHPQESDPSKPSKKNSSMNVLIIGSDYRNGESDVDGAGSTGEVAGMRSDTTMLMHISADRKRVEVVSIPRDTLVDIPECNVRDKDEKVLYTTEPQENTRFNSAFAKGGAKLNAGSAANCTMRTVEKLTGYKVHIDNYMVINFAAFKSIVTQLGGVPAYFEDDVDDKEAGLKVKAGCRLLNGDQALALARARKTFGDGSDLGRVNRQQELVKTIISEAMDLDLFSDSVKLYRIAKGTMKNIDTNEGFGDVENLVSLASSLQDVAPNDVKFLTMPFKHKGAYVVQRDEASKLWKNIADDKPVKMTVDPAEGTVTDADSPSQAPASAGGSAENAAKESPASPEASQSAKPSPSSKKTPVCTRNNAK</sequence>
<dbReference type="STRING" id="1823756.A4H34_04835"/>
<dbReference type="InterPro" id="IPR050922">
    <property type="entry name" value="LytR/CpsA/Psr_CW_biosynth"/>
</dbReference>
<protein>
    <recommendedName>
        <fullName evidence="3">Cell envelope-related transcriptional attenuator domain-containing protein</fullName>
    </recommendedName>
</protein>
<name>A0A179B5Z6_9ACTO</name>
<dbReference type="Pfam" id="PF03816">
    <property type="entry name" value="LytR_cpsA_psr"/>
    <property type="match status" value="1"/>
</dbReference>
<evidence type="ECO:0000256" key="2">
    <source>
        <dbReference type="SAM" id="MobiDB-lite"/>
    </source>
</evidence>
<dbReference type="PANTHER" id="PTHR33392">
    <property type="entry name" value="POLYISOPRENYL-TEICHOIC ACID--PEPTIDOGLYCAN TEICHOIC ACID TRANSFERASE TAGU"/>
    <property type="match status" value="1"/>
</dbReference>
<evidence type="ECO:0000313" key="5">
    <source>
        <dbReference type="Proteomes" id="UP000078368"/>
    </source>
</evidence>
<comment type="caution">
    <text evidence="4">The sequence shown here is derived from an EMBL/GenBank/DDBJ whole genome shotgun (WGS) entry which is preliminary data.</text>
</comment>
<evidence type="ECO:0000259" key="3">
    <source>
        <dbReference type="Pfam" id="PF03816"/>
    </source>
</evidence>